<dbReference type="GO" id="GO:0004175">
    <property type="term" value="F:endopeptidase activity"/>
    <property type="evidence" value="ECO:0007669"/>
    <property type="project" value="UniProtKB-ARBA"/>
</dbReference>
<gene>
    <name evidence="3" type="ORF">SSABA_v1c00970</name>
</gene>
<feature type="transmembrane region" description="Helical" evidence="1">
    <location>
        <begin position="239"/>
        <end position="261"/>
    </location>
</feature>
<dbReference type="KEGG" id="ssab:SSABA_v1c00970"/>
<feature type="transmembrane region" description="Helical" evidence="1">
    <location>
        <begin position="116"/>
        <end position="140"/>
    </location>
</feature>
<keyword evidence="1" id="KW-0812">Transmembrane</keyword>
<feature type="transmembrane region" description="Helical" evidence="1">
    <location>
        <begin position="146"/>
        <end position="167"/>
    </location>
</feature>
<dbReference type="RefSeq" id="WP_025250649.1">
    <property type="nucleotide sequence ID" value="NZ_CP006934.1"/>
</dbReference>
<dbReference type="GO" id="GO:0080120">
    <property type="term" value="P:CAAX-box protein maturation"/>
    <property type="evidence" value="ECO:0007669"/>
    <property type="project" value="UniProtKB-ARBA"/>
</dbReference>
<keyword evidence="1" id="KW-0472">Membrane</keyword>
<reference evidence="3 4" key="1">
    <citation type="journal article" date="2014" name="Genome Biol. Evol.">
        <title>Molecular evolution of the substrate utilization strategies and putative virulence factors in mosquito-associated Spiroplasma species.</title>
        <authorList>
            <person name="Chang T.H."/>
            <person name="Lo W.S."/>
            <person name="Ku C."/>
            <person name="Chen L.L."/>
            <person name="Kuo C.H."/>
        </authorList>
    </citation>
    <scope>NUCLEOTIDE SEQUENCE [LARGE SCALE GENOMIC DNA]</scope>
    <source>
        <strain evidence="3">Ar-1343</strain>
    </source>
</reference>
<sequence>MNNLYPNNNLTDEEVIKPKNKKRGWEAIEIPSRLVNVNYPFDFKTYTKKSVGIIFLFTGLIIPLTIGLILKYVFSPESDFNSSLTLINWLFYVISNGIGFFIIWDKRRSKIFKTTLSLFYLYILMPIIVSIIAAVFAMVPNVNSNIQFSIQIILQSIFYGFMIFLTFNYIPDFKARFSITLKQNWKMFLVVILVGFLAILILSIAYNQILKAIGWNLGNSNNQESLISPLKDPNIGVRIFAAISLFVFTVIAAPLLEEIVFRDAVFVGTSNRWTGWIMSMFLFAYVHIYQTGEFQSIFQYLIGGFVLATAFNVCRGNLVYTWGIHAAYNLFSFILIVIEASQ</sequence>
<dbReference type="PATRIC" id="fig|1276257.3.peg.99"/>
<dbReference type="EMBL" id="CP006934">
    <property type="protein sequence ID" value="AHI53509.1"/>
    <property type="molecule type" value="Genomic_DNA"/>
</dbReference>
<feature type="transmembrane region" description="Helical" evidence="1">
    <location>
        <begin position="273"/>
        <end position="291"/>
    </location>
</feature>
<dbReference type="eggNOG" id="COG1266">
    <property type="taxonomic scope" value="Bacteria"/>
</dbReference>
<feature type="transmembrane region" description="Helical" evidence="1">
    <location>
        <begin position="53"/>
        <end position="74"/>
    </location>
</feature>
<proteinExistence type="predicted"/>
<dbReference type="Pfam" id="PF02517">
    <property type="entry name" value="Rce1-like"/>
    <property type="match status" value="1"/>
</dbReference>
<feature type="transmembrane region" description="Helical" evidence="1">
    <location>
        <begin position="319"/>
        <end position="338"/>
    </location>
</feature>
<name>W6AIH7_9MOLU</name>
<dbReference type="InterPro" id="IPR003675">
    <property type="entry name" value="Rce1/LyrA-like_dom"/>
</dbReference>
<keyword evidence="3" id="KW-0378">Hydrolase</keyword>
<dbReference type="AlphaFoldDB" id="W6AIH7"/>
<evidence type="ECO:0000313" key="3">
    <source>
        <dbReference type="EMBL" id="AHI53509.1"/>
    </source>
</evidence>
<accession>W6AIH7</accession>
<dbReference type="OrthoDB" id="398378at2"/>
<protein>
    <submittedName>
        <fullName evidence="3">CAAX amino terminal membrane bound protease</fullName>
    </submittedName>
</protein>
<dbReference type="GO" id="GO:0006508">
    <property type="term" value="P:proteolysis"/>
    <property type="evidence" value="ECO:0007669"/>
    <property type="project" value="UniProtKB-KW"/>
</dbReference>
<keyword evidence="1" id="KW-1133">Transmembrane helix</keyword>
<keyword evidence="4" id="KW-1185">Reference proteome</keyword>
<feature type="domain" description="CAAX prenyl protease 2/Lysostaphin resistance protein A-like" evidence="2">
    <location>
        <begin position="242"/>
        <end position="331"/>
    </location>
</feature>
<dbReference type="HOGENOM" id="CLU_780555_0_0_14"/>
<organism evidence="3 4">
    <name type="scientific">Spiroplasma sabaudiense Ar-1343</name>
    <dbReference type="NCBI Taxonomy" id="1276257"/>
    <lineage>
        <taxon>Bacteria</taxon>
        <taxon>Bacillati</taxon>
        <taxon>Mycoplasmatota</taxon>
        <taxon>Mollicutes</taxon>
        <taxon>Entomoplasmatales</taxon>
        <taxon>Spiroplasmataceae</taxon>
        <taxon>Spiroplasma</taxon>
    </lineage>
</organism>
<evidence type="ECO:0000259" key="2">
    <source>
        <dbReference type="Pfam" id="PF02517"/>
    </source>
</evidence>
<feature type="transmembrane region" description="Helical" evidence="1">
    <location>
        <begin position="86"/>
        <end position="104"/>
    </location>
</feature>
<evidence type="ECO:0000313" key="4">
    <source>
        <dbReference type="Proteomes" id="UP000019265"/>
    </source>
</evidence>
<evidence type="ECO:0000256" key="1">
    <source>
        <dbReference type="SAM" id="Phobius"/>
    </source>
</evidence>
<dbReference type="Proteomes" id="UP000019265">
    <property type="component" value="Chromosome"/>
</dbReference>
<keyword evidence="3" id="KW-0645">Protease</keyword>
<feature type="transmembrane region" description="Helical" evidence="1">
    <location>
        <begin position="188"/>
        <end position="209"/>
    </location>
</feature>
<feature type="transmembrane region" description="Helical" evidence="1">
    <location>
        <begin position="297"/>
        <end position="314"/>
    </location>
</feature>
<dbReference type="STRING" id="1276257.SSABA_v1c00970"/>